<gene>
    <name evidence="2" type="ORF">ACFOD3_18715</name>
</gene>
<organism evidence="2 3">
    <name type="scientific">Falsiroseomonas tokyonensis</name>
    <dbReference type="NCBI Taxonomy" id="430521"/>
    <lineage>
        <taxon>Bacteria</taxon>
        <taxon>Pseudomonadati</taxon>
        <taxon>Pseudomonadota</taxon>
        <taxon>Alphaproteobacteria</taxon>
        <taxon>Acetobacterales</taxon>
        <taxon>Roseomonadaceae</taxon>
        <taxon>Falsiroseomonas</taxon>
    </lineage>
</organism>
<feature type="region of interest" description="Disordered" evidence="1">
    <location>
        <begin position="1"/>
        <end position="64"/>
    </location>
</feature>
<dbReference type="RefSeq" id="WP_216838005.1">
    <property type="nucleotide sequence ID" value="NZ_JAFNJS010000005.1"/>
</dbReference>
<reference evidence="3" key="1">
    <citation type="journal article" date="2019" name="Int. J. Syst. Evol. Microbiol.">
        <title>The Global Catalogue of Microorganisms (GCM) 10K type strain sequencing project: providing services to taxonomists for standard genome sequencing and annotation.</title>
        <authorList>
            <consortium name="The Broad Institute Genomics Platform"/>
            <consortium name="The Broad Institute Genome Sequencing Center for Infectious Disease"/>
            <person name="Wu L."/>
            <person name="Ma J."/>
        </authorList>
    </citation>
    <scope>NUCLEOTIDE SEQUENCE [LARGE SCALE GENOMIC DNA]</scope>
    <source>
        <strain evidence="3">CGMCC 1.16855</strain>
    </source>
</reference>
<comment type="caution">
    <text evidence="2">The sequence shown here is derived from an EMBL/GenBank/DDBJ whole genome shotgun (WGS) entry which is preliminary data.</text>
</comment>
<proteinExistence type="predicted"/>
<evidence type="ECO:0000313" key="2">
    <source>
        <dbReference type="EMBL" id="MFC3001943.1"/>
    </source>
</evidence>
<sequence>MPSQPEGEASDSGQGPATLDDQALAQVQGGFGISGFQGGGGSKPEDQGVGAAGSSGGATDQQQDFIEEYLETVQELMDKLQDIQQQQQGDTPPITRP</sequence>
<dbReference type="Proteomes" id="UP001595420">
    <property type="component" value="Unassembled WGS sequence"/>
</dbReference>
<keyword evidence="3" id="KW-1185">Reference proteome</keyword>
<evidence type="ECO:0000256" key="1">
    <source>
        <dbReference type="SAM" id="MobiDB-lite"/>
    </source>
</evidence>
<evidence type="ECO:0000313" key="3">
    <source>
        <dbReference type="Proteomes" id="UP001595420"/>
    </source>
</evidence>
<name>A0ABV7BX75_9PROT</name>
<feature type="compositionally biased region" description="Gly residues" evidence="1">
    <location>
        <begin position="29"/>
        <end position="42"/>
    </location>
</feature>
<protein>
    <submittedName>
        <fullName evidence="2">Uncharacterized protein</fullName>
    </submittedName>
</protein>
<accession>A0ABV7BX75</accession>
<dbReference type="EMBL" id="JBHRSB010000005">
    <property type="protein sequence ID" value="MFC3001943.1"/>
    <property type="molecule type" value="Genomic_DNA"/>
</dbReference>